<feature type="binding site" evidence="9">
    <location>
        <position position="140"/>
    </location>
    <ligand>
        <name>Zn(2+)</name>
        <dbReference type="ChEBI" id="CHEBI:29105"/>
    </ligand>
</feature>
<dbReference type="GO" id="GO:0044781">
    <property type="term" value="P:bacterial-type flagellum organization"/>
    <property type="evidence" value="ECO:0007669"/>
    <property type="project" value="UniProtKB-KW"/>
</dbReference>
<keyword evidence="8 9" id="KW-0804">Transcription</keyword>
<dbReference type="NCBIfam" id="NF009365">
    <property type="entry name" value="PRK12722.1"/>
    <property type="match status" value="1"/>
</dbReference>
<keyword evidence="4 9" id="KW-0862">Zinc</keyword>
<comment type="function">
    <text evidence="9">Functions in complex with FlhD as a master transcriptional regulator that regulates transcription of several flagellar and non-flagellar operons by binding to their promoter region. Activates expression of class 2 flagellar genes, including fliA, which is a flagellum-specific sigma factor that turns on the class 3 genes. Also regulates genes whose products function in a variety of physiological pathways.</text>
</comment>
<dbReference type="KEGG" id="npv:OHM77_05710"/>
<keyword evidence="1 9" id="KW-0963">Cytoplasm</keyword>
<keyword evidence="6 9" id="KW-0238">DNA-binding</keyword>
<protein>
    <recommendedName>
        <fullName evidence="9 10">Flagellar transcriptional regulator FlhC</fullName>
    </recommendedName>
</protein>
<sequence length="181" mass="20614">MRNKSVISEARDIRLAVELIQLGARLQLLEAETNLSRERLLKLYKEVKGVSPPKGMLPFSTDWFMTWQPNVHASLFMAYFRFFGKHTRLSGLELIIKSYRMYLDKVTRTDMEVVLSLTRAWTMVRFFDAKMLQTATCRECGGEFVAHAFDPTRGYVCGLCHLPARAGKTRRAAETAVAAAC</sequence>
<evidence type="ECO:0000256" key="4">
    <source>
        <dbReference type="ARBA" id="ARBA00022833"/>
    </source>
</evidence>
<dbReference type="EMBL" id="CP107246">
    <property type="protein sequence ID" value="WIM06762.1"/>
    <property type="molecule type" value="Genomic_DNA"/>
</dbReference>
<keyword evidence="7 9" id="KW-0010">Activator</keyword>
<organism evidence="11">
    <name type="scientific">Candidatus Nitricoxidivorans perseverans</name>
    <dbReference type="NCBI Taxonomy" id="2975601"/>
    <lineage>
        <taxon>Bacteria</taxon>
        <taxon>Pseudomonadati</taxon>
        <taxon>Pseudomonadota</taxon>
        <taxon>Betaproteobacteria</taxon>
        <taxon>Nitrosomonadales</taxon>
        <taxon>Sterolibacteriaceae</taxon>
        <taxon>Candidatus Nitricoxidivorans</taxon>
    </lineage>
</organism>
<dbReference type="GO" id="GO:0045893">
    <property type="term" value="P:positive regulation of DNA-templated transcription"/>
    <property type="evidence" value="ECO:0007669"/>
    <property type="project" value="InterPro"/>
</dbReference>
<dbReference type="HAMAP" id="MF_01891">
    <property type="entry name" value="FhlC"/>
    <property type="match status" value="1"/>
</dbReference>
<proteinExistence type="inferred from homology"/>
<dbReference type="SUPFAM" id="SSF160930">
    <property type="entry name" value="FlhC-like"/>
    <property type="match status" value="1"/>
</dbReference>
<evidence type="ECO:0000256" key="5">
    <source>
        <dbReference type="ARBA" id="ARBA00023015"/>
    </source>
</evidence>
<keyword evidence="11" id="KW-0969">Cilium</keyword>
<evidence type="ECO:0000256" key="7">
    <source>
        <dbReference type="ARBA" id="ARBA00023159"/>
    </source>
</evidence>
<comment type="similarity">
    <text evidence="9 10">Belongs to the FlhC family.</text>
</comment>
<evidence type="ECO:0000256" key="6">
    <source>
        <dbReference type="ARBA" id="ARBA00023125"/>
    </source>
</evidence>
<feature type="binding site" evidence="9">
    <location>
        <position position="137"/>
    </location>
    <ligand>
        <name>Zn(2+)</name>
        <dbReference type="ChEBI" id="CHEBI:29105"/>
    </ligand>
</feature>
<accession>A0AA49IXN4</accession>
<dbReference type="GO" id="GO:0003677">
    <property type="term" value="F:DNA binding"/>
    <property type="evidence" value="ECO:0007669"/>
    <property type="project" value="UniProtKB-UniRule"/>
</dbReference>
<comment type="subunit">
    <text evidence="9">Heterohexamer composed of two FlhC and four FlhD subunits. Each FlhC binds a FlhD dimer, forming a heterotrimer, and a hexamer assembles by dimerization of two heterotrimers.</text>
</comment>
<dbReference type="PIRSF" id="PIRSF003159">
    <property type="entry name" value="FlhC"/>
    <property type="match status" value="1"/>
</dbReference>
<dbReference type="InterPro" id="IPR007944">
    <property type="entry name" value="FlhC"/>
</dbReference>
<keyword evidence="5 9" id="KW-0805">Transcription regulation</keyword>
<evidence type="ECO:0000256" key="8">
    <source>
        <dbReference type="ARBA" id="ARBA00023163"/>
    </source>
</evidence>
<dbReference type="AlphaFoldDB" id="A0AA49IXN4"/>
<name>A0AA49IXN4_9PROT</name>
<keyword evidence="2 9" id="KW-0479">Metal-binding</keyword>
<keyword evidence="3 9" id="KW-1005">Bacterial flagellum biogenesis</keyword>
<evidence type="ECO:0000256" key="9">
    <source>
        <dbReference type="HAMAP-Rule" id="MF_01891"/>
    </source>
</evidence>
<gene>
    <name evidence="9 11" type="primary">flhC</name>
    <name evidence="11" type="ORF">OHM77_05710</name>
</gene>
<dbReference type="Pfam" id="PF05280">
    <property type="entry name" value="FlhC"/>
    <property type="match status" value="1"/>
</dbReference>
<comment type="subcellular location">
    <subcellularLocation>
        <location evidence="9 10">Cytoplasm</location>
    </subcellularLocation>
</comment>
<evidence type="ECO:0000256" key="10">
    <source>
        <dbReference type="PIRNR" id="PIRNR003159"/>
    </source>
</evidence>
<dbReference type="GO" id="GO:0005737">
    <property type="term" value="C:cytoplasm"/>
    <property type="evidence" value="ECO:0007669"/>
    <property type="project" value="UniProtKB-SubCell"/>
</dbReference>
<evidence type="ECO:0000256" key="3">
    <source>
        <dbReference type="ARBA" id="ARBA00022795"/>
    </source>
</evidence>
<dbReference type="Proteomes" id="UP001234916">
    <property type="component" value="Chromosome"/>
</dbReference>
<feature type="binding site" evidence="9">
    <location>
        <position position="157"/>
    </location>
    <ligand>
        <name>Zn(2+)</name>
        <dbReference type="ChEBI" id="CHEBI:29105"/>
    </ligand>
</feature>
<dbReference type="GO" id="GO:0008270">
    <property type="term" value="F:zinc ion binding"/>
    <property type="evidence" value="ECO:0007669"/>
    <property type="project" value="UniProtKB-UniRule"/>
</dbReference>
<reference evidence="11" key="1">
    <citation type="journal article" date="2023" name="Nat. Microbiol.">
        <title>Enrichment and characterization of a nitric oxide-reducing microbial community in a continuous bioreactor.</title>
        <authorList>
            <person name="Garrido-Amador P."/>
            <person name="Stortenbeker N."/>
            <person name="Wessels H.J.C.T."/>
            <person name="Speth D.R."/>
            <person name="Garcia-Heredia I."/>
            <person name="Kartal B."/>
        </authorList>
    </citation>
    <scope>NUCLEOTIDE SEQUENCE</scope>
    <source>
        <strain evidence="11">MAG1</strain>
    </source>
</reference>
<feature type="binding site" evidence="9">
    <location>
        <position position="160"/>
    </location>
    <ligand>
        <name>Zn(2+)</name>
        <dbReference type="ChEBI" id="CHEBI:29105"/>
    </ligand>
</feature>
<evidence type="ECO:0000256" key="1">
    <source>
        <dbReference type="ARBA" id="ARBA00022490"/>
    </source>
</evidence>
<evidence type="ECO:0000313" key="11">
    <source>
        <dbReference type="EMBL" id="WIM06762.1"/>
    </source>
</evidence>
<dbReference type="GO" id="GO:1902208">
    <property type="term" value="P:regulation of bacterial-type flagellum assembly"/>
    <property type="evidence" value="ECO:0007669"/>
    <property type="project" value="UniProtKB-UniRule"/>
</dbReference>
<keyword evidence="11" id="KW-0282">Flagellum</keyword>
<comment type="cofactor">
    <cofactor evidence="9">
        <name>Zn(2+)</name>
        <dbReference type="ChEBI" id="CHEBI:29105"/>
    </cofactor>
    <text evidence="9">Binds 1 zinc ion per subunit.</text>
</comment>
<evidence type="ECO:0000256" key="2">
    <source>
        <dbReference type="ARBA" id="ARBA00022723"/>
    </source>
</evidence>
<keyword evidence="11" id="KW-0966">Cell projection</keyword>